<dbReference type="RefSeq" id="WP_185716800.1">
    <property type="nucleotide sequence ID" value="NZ_BAAAWI010000001.1"/>
</dbReference>
<name>A0A7G7MB77_9PSEU</name>
<gene>
    <name evidence="1" type="ORF">H6H00_17345</name>
</gene>
<dbReference type="Gene3D" id="2.40.128.180">
    <property type="match status" value="1"/>
</dbReference>
<reference evidence="1 2" key="1">
    <citation type="submission" date="2020-08" db="EMBL/GenBank/DDBJ databases">
        <authorList>
            <person name="Mo P."/>
        </authorList>
    </citation>
    <scope>NUCLEOTIDE SEQUENCE [LARGE SCALE GENOMIC DNA]</scope>
    <source>
        <strain evidence="1 2">CGMCC 4.1532</strain>
    </source>
</reference>
<organism evidence="1 2">
    <name type="scientific">Pseudonocardia petroleophila</name>
    <dbReference type="NCBI Taxonomy" id="37331"/>
    <lineage>
        <taxon>Bacteria</taxon>
        <taxon>Bacillati</taxon>
        <taxon>Actinomycetota</taxon>
        <taxon>Actinomycetes</taxon>
        <taxon>Pseudonocardiales</taxon>
        <taxon>Pseudonocardiaceae</taxon>
        <taxon>Pseudonocardia</taxon>
    </lineage>
</organism>
<evidence type="ECO:0000313" key="2">
    <source>
        <dbReference type="Proteomes" id="UP000515728"/>
    </source>
</evidence>
<proteinExistence type="predicted"/>
<dbReference type="KEGG" id="ppel:H6H00_17345"/>
<protein>
    <submittedName>
        <fullName evidence="1">Uncharacterized protein</fullName>
    </submittedName>
</protein>
<keyword evidence="2" id="KW-1185">Reference proteome</keyword>
<sequence length="89" mass="10080">MGDANNSWRFELDGTPHELNLDVTLMGKWTVTLDGKVIEEDRKWTFTAEETFPVGDHSLRLKVSPDLGGLSQESELFVDGSYVEPLRRV</sequence>
<dbReference type="InterPro" id="IPR038513">
    <property type="entry name" value="FAIM1_dom_sf"/>
</dbReference>
<dbReference type="EMBL" id="CP060131">
    <property type="protein sequence ID" value="QNG50038.1"/>
    <property type="molecule type" value="Genomic_DNA"/>
</dbReference>
<accession>A0A7G7MB77</accession>
<dbReference type="AlphaFoldDB" id="A0A7G7MB77"/>
<dbReference type="Proteomes" id="UP000515728">
    <property type="component" value="Chromosome"/>
</dbReference>
<evidence type="ECO:0000313" key="1">
    <source>
        <dbReference type="EMBL" id="QNG50038.1"/>
    </source>
</evidence>